<keyword evidence="3" id="KW-0813">Transport</keyword>
<dbReference type="InterPro" id="IPR027417">
    <property type="entry name" value="P-loop_NTPase"/>
</dbReference>
<dbReference type="KEGG" id="azc:AZC_1416"/>
<dbReference type="InterPro" id="IPR003593">
    <property type="entry name" value="AAA+_ATPase"/>
</dbReference>
<reference evidence="12 13" key="5">
    <citation type="journal article" date="2010" name="Appl. Environ. Microbiol.">
        <title>phrR-like gene praR of Azorhizobium caulinodans ORS571 is essential for symbiosis with Sesbania rostrata and is involved in expression of reb genes.</title>
        <authorList>
            <person name="Akiba N."/>
            <person name="Aono T."/>
            <person name="Toyazaki H."/>
            <person name="Sato S."/>
            <person name="Oyaizu H."/>
        </authorList>
    </citation>
    <scope>NUCLEOTIDE SEQUENCE [LARGE SCALE GENOMIC DNA]</scope>
    <source>
        <strain evidence="13">ATCC 43989 / DSM 5975 / JCM 20966 / LMG 6465 / NBRC 14845 / NCIMB 13405 / ORS 571</strain>
    </source>
</reference>
<keyword evidence="13" id="KW-1185">Reference proteome</keyword>
<keyword evidence="10" id="KW-0472">Membrane</keyword>
<dbReference type="PROSITE" id="PS00211">
    <property type="entry name" value="ABC_TRANSPORTER_1"/>
    <property type="match status" value="1"/>
</dbReference>
<organism evidence="12 13">
    <name type="scientific">Azorhizobium caulinodans (strain ATCC 43989 / DSM 5975 / JCM 20966 / LMG 6465 / NBRC 14845 / NCIMB 13405 / ORS 571)</name>
    <dbReference type="NCBI Taxonomy" id="438753"/>
    <lineage>
        <taxon>Bacteria</taxon>
        <taxon>Pseudomonadati</taxon>
        <taxon>Pseudomonadota</taxon>
        <taxon>Alphaproteobacteria</taxon>
        <taxon>Hyphomicrobiales</taxon>
        <taxon>Xanthobacteraceae</taxon>
        <taxon>Azorhizobium</taxon>
    </lineage>
</organism>
<accession>A8I1S9</accession>
<name>A8I1S9_AZOC5</name>
<dbReference type="GO" id="GO:0005524">
    <property type="term" value="F:ATP binding"/>
    <property type="evidence" value="ECO:0007669"/>
    <property type="project" value="UniProtKB-KW"/>
</dbReference>
<gene>
    <name evidence="12" type="ordered locus">AZC_1416</name>
</gene>
<keyword evidence="8 12" id="KW-0067">ATP-binding</keyword>
<dbReference type="Gene3D" id="3.40.50.300">
    <property type="entry name" value="P-loop containing nucleotide triphosphate hydrolases"/>
    <property type="match status" value="2"/>
</dbReference>
<feature type="domain" description="ABC transporter" evidence="11">
    <location>
        <begin position="273"/>
        <end position="516"/>
    </location>
</feature>
<feature type="domain" description="ABC transporter" evidence="11">
    <location>
        <begin position="25"/>
        <end position="262"/>
    </location>
</feature>
<keyword evidence="9" id="KW-1278">Translocase</keyword>
<keyword evidence="7" id="KW-0547">Nucleotide-binding</keyword>
<dbReference type="InterPro" id="IPR050107">
    <property type="entry name" value="ABC_carbohydrate_import_ATPase"/>
</dbReference>
<dbReference type="CDD" id="cd03216">
    <property type="entry name" value="ABC_Carb_Monos_I"/>
    <property type="match status" value="1"/>
</dbReference>
<evidence type="ECO:0000256" key="4">
    <source>
        <dbReference type="ARBA" id="ARBA00022475"/>
    </source>
</evidence>
<evidence type="ECO:0000256" key="7">
    <source>
        <dbReference type="ARBA" id="ARBA00022741"/>
    </source>
</evidence>
<dbReference type="PANTHER" id="PTHR43790:SF3">
    <property type="entry name" value="D-ALLOSE IMPORT ATP-BINDING PROTEIN ALSA-RELATED"/>
    <property type="match status" value="1"/>
</dbReference>
<dbReference type="GO" id="GO:0005886">
    <property type="term" value="C:plasma membrane"/>
    <property type="evidence" value="ECO:0007669"/>
    <property type="project" value="UniProtKB-SubCell"/>
</dbReference>
<dbReference type="InterPro" id="IPR003439">
    <property type="entry name" value="ABC_transporter-like_ATP-bd"/>
</dbReference>
<keyword evidence="4" id="KW-1003">Cell membrane</keyword>
<dbReference type="CDD" id="cd03215">
    <property type="entry name" value="ABC_Carb_Monos_II"/>
    <property type="match status" value="1"/>
</dbReference>
<sequence>MRAVMEKMPRLEAAPSAETPGTPLLELRGISKVFPGVKALDDVSFAVWPGEVHMLLGENGAGKSSLMKVLCGAYQADAGEYFHKGEQVDIRSPADARRFGISVIFQEFSLVPYLDVAQNIFLGREFPSKIPGLLDRRRLYREAQAVLDLIGLDVDPRTKVHSLGVAQQQMVEIGKALSQDARILVMDEPTAALSDRETERLFEVMRQLQAKGVAIIYISHRMAEVFALGDRITVLRDGKMVGRALPGETSPDELVRMMVGRNVDMSYPRRFATELGETVLEVKNVSSVNGIRDINLKVRAGEIVGLCGLVGSGRTEVARAIFGADAVTAGEIRLFGKPQTGGPDAAARAGVGLIPESRKTEGLALIRSVSDNLAIAGLPKLFPNMVFSPAKARRSAQELIQRLRIATPSPRQNVAVLSGGNQQKVVIGKWLAAGTRLFIFDEPTRGIDVGAKSEIFALIDQLVAEGAAVLMISSEQAEIVHVCDRAYVMRGKRIVGELARADLSEENIVRMGMHDE</sequence>
<protein>
    <submittedName>
        <fullName evidence="12">Sugar ABC transporter ATP-binding protein</fullName>
    </submittedName>
</protein>
<reference evidence="13" key="2">
    <citation type="submission" date="2007-04" db="EMBL/GenBank/DDBJ databases">
        <title>Complete genome sequence of the nitrogen-fixing bacterium Azorhizobium caulinodans ORS571.</title>
        <authorList>
            <person name="Lee K.B."/>
            <person name="Backer P.D."/>
            <person name="Aono T."/>
            <person name="Liu C.T."/>
            <person name="Suzuki S."/>
            <person name="Suzuki T."/>
            <person name="Kaneko T."/>
            <person name="Yamada M."/>
            <person name="Tabata S."/>
            <person name="Kupfer D.M."/>
            <person name="Najar F.Z."/>
            <person name="Wiley G.B."/>
            <person name="Roe B."/>
            <person name="Binnewies T."/>
            <person name="Ussery D."/>
            <person name="Vereecke D."/>
            <person name="Gevers D."/>
            <person name="Holsters M."/>
            <person name="Oyaizu H."/>
        </authorList>
    </citation>
    <scope>NUCLEOTIDE SEQUENCE [LARGE SCALE GENOMIC DNA]</scope>
    <source>
        <strain evidence="13">ATCC 43989 / DSM 5975 / JCM 20966 / LMG 6465 / NBRC 14845 / NCIMB 13405 / ORS 571</strain>
    </source>
</reference>
<evidence type="ECO:0000256" key="2">
    <source>
        <dbReference type="ARBA" id="ARBA00005417"/>
    </source>
</evidence>
<keyword evidence="6" id="KW-0677">Repeat</keyword>
<keyword evidence="5" id="KW-0762">Sugar transport</keyword>
<dbReference type="HOGENOM" id="CLU_000604_92_3_5"/>
<proteinExistence type="inferred from homology"/>
<evidence type="ECO:0000256" key="6">
    <source>
        <dbReference type="ARBA" id="ARBA00022737"/>
    </source>
</evidence>
<reference evidence="12 13" key="4">
    <citation type="journal article" date="2009" name="Appl. Environ. Microbiol.">
        <title>Comparative genome-wide transcriptional profiling of Azorhizobium caulinodans ORS571 grown under free-living and symbiotic conditions.</title>
        <authorList>
            <person name="Tsukada S."/>
            <person name="Aono T."/>
            <person name="Akiba N."/>
            <person name="Lee KB."/>
            <person name="Liu CT."/>
            <person name="Toyazaki H."/>
            <person name="Oyaizu H."/>
        </authorList>
    </citation>
    <scope>NUCLEOTIDE SEQUENCE [LARGE SCALE GENOMIC DNA]</scope>
    <source>
        <strain evidence="13">ATCC 43989 / DSM 5975 / JCM 20966 / LMG 6465 / NBRC 14845 / NCIMB 13405 / ORS 571</strain>
    </source>
</reference>
<dbReference type="Proteomes" id="UP000000270">
    <property type="component" value="Chromosome"/>
</dbReference>
<evidence type="ECO:0000313" key="13">
    <source>
        <dbReference type="Proteomes" id="UP000000270"/>
    </source>
</evidence>
<reference evidence="12 13" key="3">
    <citation type="journal article" date="2008" name="BMC Genomics">
        <title>The genome of the versatile nitrogen fixer Azorhizobium caulinodans ORS571.</title>
        <authorList>
            <person name="Lee KB."/>
            <person name="Backer P.D."/>
            <person name="Aono T."/>
            <person name="Liu CT."/>
            <person name="Suzuki S."/>
            <person name="Suzuki T."/>
            <person name="Kaneko T."/>
            <person name="Yamada M."/>
            <person name="Tabata S."/>
            <person name="Kupfer D.M."/>
            <person name="Najar F.Z."/>
            <person name="Wiley G.B."/>
            <person name="Roe B."/>
            <person name="Binnewies T.T."/>
            <person name="Ussery D.W."/>
            <person name="D'Haeze W."/>
            <person name="Herder J.D."/>
            <person name="Gevers D."/>
            <person name="Vereecke D."/>
            <person name="Holsters M."/>
            <person name="Oyaizu H."/>
        </authorList>
    </citation>
    <scope>NUCLEOTIDE SEQUENCE [LARGE SCALE GENOMIC DNA]</scope>
    <source>
        <strain evidence="13">ATCC 43989 / DSM 5975 / JCM 20966 / LMG 6465 / NBRC 14845 / NCIMB 13405 / ORS 571</strain>
    </source>
</reference>
<evidence type="ECO:0000313" key="12">
    <source>
        <dbReference type="EMBL" id="BAF87414.1"/>
    </source>
</evidence>
<evidence type="ECO:0000256" key="3">
    <source>
        <dbReference type="ARBA" id="ARBA00022448"/>
    </source>
</evidence>
<dbReference type="EMBL" id="AP009384">
    <property type="protein sequence ID" value="BAF87414.1"/>
    <property type="molecule type" value="Genomic_DNA"/>
</dbReference>
<evidence type="ECO:0000259" key="11">
    <source>
        <dbReference type="PROSITE" id="PS50893"/>
    </source>
</evidence>
<reference evidence="12 13" key="1">
    <citation type="journal article" date="2007" name="Appl. Environ. Microbiol.">
        <title>Rhizobial factors required for stem nodule maturation and maintenance in Sesbania rostrata-Azorhizobium caulinodans ORS571 symbiosis.</title>
        <authorList>
            <person name="Suzuki S."/>
            <person name="Aono T."/>
            <person name="Lee KB."/>
            <person name="Suzuki T."/>
            <person name="Liu CT."/>
            <person name="Miwa H."/>
            <person name="Wakao S."/>
            <person name="Iki T."/>
            <person name="Oyaizu H."/>
        </authorList>
    </citation>
    <scope>NUCLEOTIDE SEQUENCE [LARGE SCALE GENOMIC DNA]</scope>
    <source>
        <strain evidence="13">ATCC 43989 / DSM 5975 / JCM 20966 / LMG 6465 / NBRC 14845 / NCIMB 13405 / ORS 571</strain>
    </source>
</reference>
<evidence type="ECO:0000256" key="8">
    <source>
        <dbReference type="ARBA" id="ARBA00022840"/>
    </source>
</evidence>
<dbReference type="GO" id="GO:0016887">
    <property type="term" value="F:ATP hydrolysis activity"/>
    <property type="evidence" value="ECO:0007669"/>
    <property type="project" value="InterPro"/>
</dbReference>
<evidence type="ECO:0000256" key="10">
    <source>
        <dbReference type="ARBA" id="ARBA00023136"/>
    </source>
</evidence>
<dbReference type="eggNOG" id="COG1129">
    <property type="taxonomic scope" value="Bacteria"/>
</dbReference>
<dbReference type="SUPFAM" id="SSF52540">
    <property type="entry name" value="P-loop containing nucleoside triphosphate hydrolases"/>
    <property type="match status" value="2"/>
</dbReference>
<reference evidence="12 13" key="6">
    <citation type="journal article" date="2011" name="Appl. Environ. Microbiol.">
        <title>Involvement of the azorhizobial chromosome partition gene (parA) in the onset of bacteroid differentiation during Sesbania rostrata stem nodule development.</title>
        <authorList>
            <person name="Liu CT."/>
            <person name="Lee KB."/>
            <person name="Wang YS."/>
            <person name="Peng MH."/>
            <person name="Lee KT."/>
            <person name="Suzuki S."/>
            <person name="Suzuki T."/>
            <person name="Oyaizu H."/>
        </authorList>
    </citation>
    <scope>NUCLEOTIDE SEQUENCE [LARGE SCALE GENOMIC DNA]</scope>
    <source>
        <strain evidence="13">ATCC 43989 / DSM 5975 / JCM 20966 / LMG 6465 / NBRC 14845 / NCIMB 13405 / ORS 571</strain>
    </source>
</reference>
<dbReference type="FunFam" id="3.40.50.300:FF:000127">
    <property type="entry name" value="Ribose import ATP-binding protein RbsA"/>
    <property type="match status" value="1"/>
</dbReference>
<dbReference type="Pfam" id="PF00005">
    <property type="entry name" value="ABC_tran"/>
    <property type="match status" value="2"/>
</dbReference>
<evidence type="ECO:0000256" key="5">
    <source>
        <dbReference type="ARBA" id="ARBA00022597"/>
    </source>
</evidence>
<dbReference type="AlphaFoldDB" id="A8I1S9"/>
<comment type="similarity">
    <text evidence="2">Belongs to the ABC transporter superfamily.</text>
</comment>
<comment type="subcellular location">
    <subcellularLocation>
        <location evidence="1">Cell membrane</location>
        <topology evidence="1">Peripheral membrane protein</topology>
    </subcellularLocation>
</comment>
<dbReference type="PANTHER" id="PTHR43790">
    <property type="entry name" value="CARBOHYDRATE TRANSPORT ATP-BINDING PROTEIN MG119-RELATED"/>
    <property type="match status" value="1"/>
</dbReference>
<dbReference type="PROSITE" id="PS50893">
    <property type="entry name" value="ABC_TRANSPORTER_2"/>
    <property type="match status" value="2"/>
</dbReference>
<evidence type="ECO:0000256" key="1">
    <source>
        <dbReference type="ARBA" id="ARBA00004202"/>
    </source>
</evidence>
<dbReference type="SMART" id="SM00382">
    <property type="entry name" value="AAA"/>
    <property type="match status" value="2"/>
</dbReference>
<dbReference type="STRING" id="438753.AZC_1416"/>
<evidence type="ECO:0000256" key="9">
    <source>
        <dbReference type="ARBA" id="ARBA00022967"/>
    </source>
</evidence>
<dbReference type="InterPro" id="IPR017871">
    <property type="entry name" value="ABC_transporter-like_CS"/>
</dbReference>